<dbReference type="SUPFAM" id="SSF55874">
    <property type="entry name" value="ATPase domain of HSP90 chaperone/DNA topoisomerase II/histidine kinase"/>
    <property type="match status" value="1"/>
</dbReference>
<dbReference type="InterPro" id="IPR003594">
    <property type="entry name" value="HATPase_dom"/>
</dbReference>
<comment type="caution">
    <text evidence="8">The sequence shown here is derived from an EMBL/GenBank/DDBJ whole genome shotgun (WGS) entry which is preliminary data.</text>
</comment>
<feature type="compositionally biased region" description="Polar residues" evidence="6">
    <location>
        <begin position="1"/>
        <end position="13"/>
    </location>
</feature>
<keyword evidence="9" id="KW-1185">Reference proteome</keyword>
<protein>
    <recommendedName>
        <fullName evidence="2">histidine kinase</fullName>
        <ecNumber evidence="2">2.7.13.3</ecNumber>
    </recommendedName>
</protein>
<dbReference type="Gene3D" id="1.10.287.130">
    <property type="match status" value="1"/>
</dbReference>
<dbReference type="AlphaFoldDB" id="A0A061SMV0"/>
<dbReference type="RefSeq" id="WP_051584136.1">
    <property type="nucleotide sequence ID" value="NZ_JEMU01000008.1"/>
</dbReference>
<dbReference type="SMART" id="SM00387">
    <property type="entry name" value="HATPase_c"/>
    <property type="match status" value="1"/>
</dbReference>
<keyword evidence="3" id="KW-0597">Phosphoprotein</keyword>
<evidence type="ECO:0000259" key="7">
    <source>
        <dbReference type="PROSITE" id="PS50109"/>
    </source>
</evidence>
<reference evidence="8 9" key="1">
    <citation type="journal article" date="2014" name="Genome Announc.">
        <title>Draft Genome Sequences of Two Isolates of the Roseobacter Group, Sulfitobacter sp. Strains 3SOLIMAR09 and 1FIGIMAR09, from Harbors of Mallorca Island (Mediterranean Sea).</title>
        <authorList>
            <person name="Mas-Llado M."/>
            <person name="Pina-Villalonga J.M."/>
            <person name="Brunet-Galmes I."/>
            <person name="Nogales B."/>
            <person name="Bosch R."/>
        </authorList>
    </citation>
    <scope>NUCLEOTIDE SEQUENCE [LARGE SCALE GENOMIC DNA]</scope>
    <source>
        <strain evidence="8 9">1FIGIMAR09</strain>
    </source>
</reference>
<evidence type="ECO:0000256" key="6">
    <source>
        <dbReference type="SAM" id="MobiDB-lite"/>
    </source>
</evidence>
<feature type="region of interest" description="Disordered" evidence="6">
    <location>
        <begin position="1"/>
        <end position="20"/>
    </location>
</feature>
<gene>
    <name evidence="8" type="ORF">PM02_11340</name>
</gene>
<dbReference type="InterPro" id="IPR036097">
    <property type="entry name" value="HisK_dim/P_sf"/>
</dbReference>
<dbReference type="Pfam" id="PF02518">
    <property type="entry name" value="HATPase_c"/>
    <property type="match status" value="1"/>
</dbReference>
<evidence type="ECO:0000313" key="9">
    <source>
        <dbReference type="Proteomes" id="UP000027337"/>
    </source>
</evidence>
<organism evidence="8 9">
    <name type="scientific">Sulfitobacter mediterraneus</name>
    <dbReference type="NCBI Taxonomy" id="83219"/>
    <lineage>
        <taxon>Bacteria</taxon>
        <taxon>Pseudomonadati</taxon>
        <taxon>Pseudomonadota</taxon>
        <taxon>Alphaproteobacteria</taxon>
        <taxon>Rhodobacterales</taxon>
        <taxon>Roseobacteraceae</taxon>
        <taxon>Sulfitobacter</taxon>
    </lineage>
</organism>
<dbReference type="GO" id="GO:0007234">
    <property type="term" value="P:osmosensory signaling via phosphorelay pathway"/>
    <property type="evidence" value="ECO:0007669"/>
    <property type="project" value="TreeGrafter"/>
</dbReference>
<accession>A0A061SMV0</accession>
<evidence type="ECO:0000256" key="5">
    <source>
        <dbReference type="ARBA" id="ARBA00022777"/>
    </source>
</evidence>
<name>A0A061SMV0_9RHOB</name>
<dbReference type="GO" id="GO:0000155">
    <property type="term" value="F:phosphorelay sensor kinase activity"/>
    <property type="evidence" value="ECO:0007669"/>
    <property type="project" value="InterPro"/>
</dbReference>
<dbReference type="InterPro" id="IPR036890">
    <property type="entry name" value="HATPase_C_sf"/>
</dbReference>
<dbReference type="InterPro" id="IPR005467">
    <property type="entry name" value="His_kinase_dom"/>
</dbReference>
<dbReference type="Gene3D" id="3.30.565.10">
    <property type="entry name" value="Histidine kinase-like ATPase, C-terminal domain"/>
    <property type="match status" value="1"/>
</dbReference>
<dbReference type="eggNOG" id="COG4251">
    <property type="taxonomic scope" value="Bacteria"/>
</dbReference>
<evidence type="ECO:0000256" key="1">
    <source>
        <dbReference type="ARBA" id="ARBA00000085"/>
    </source>
</evidence>
<proteinExistence type="predicted"/>
<dbReference type="InterPro" id="IPR003661">
    <property type="entry name" value="HisK_dim/P_dom"/>
</dbReference>
<feature type="domain" description="Histidine kinase" evidence="7">
    <location>
        <begin position="32"/>
        <end position="227"/>
    </location>
</feature>
<evidence type="ECO:0000256" key="3">
    <source>
        <dbReference type="ARBA" id="ARBA00022553"/>
    </source>
</evidence>
<comment type="catalytic activity">
    <reaction evidence="1">
        <text>ATP + protein L-histidine = ADP + protein N-phospho-L-histidine.</text>
        <dbReference type="EC" id="2.7.13.3"/>
    </reaction>
</comment>
<dbReference type="Proteomes" id="UP000027337">
    <property type="component" value="Unassembled WGS sequence"/>
</dbReference>
<dbReference type="PRINTS" id="PR00344">
    <property type="entry name" value="BCTRLSENSOR"/>
</dbReference>
<dbReference type="PROSITE" id="PS50109">
    <property type="entry name" value="HIS_KIN"/>
    <property type="match status" value="1"/>
</dbReference>
<dbReference type="SUPFAM" id="SSF47384">
    <property type="entry name" value="Homodimeric domain of signal transducing histidine kinase"/>
    <property type="match status" value="1"/>
</dbReference>
<keyword evidence="4" id="KW-0808">Transferase</keyword>
<evidence type="ECO:0000256" key="2">
    <source>
        <dbReference type="ARBA" id="ARBA00012438"/>
    </source>
</evidence>
<dbReference type="CDD" id="cd00082">
    <property type="entry name" value="HisKA"/>
    <property type="match status" value="1"/>
</dbReference>
<keyword evidence="5 8" id="KW-0418">Kinase</keyword>
<evidence type="ECO:0000256" key="4">
    <source>
        <dbReference type="ARBA" id="ARBA00022679"/>
    </source>
</evidence>
<sequence length="254" mass="27877">MRSEQMPAQSESVAASRDTGRNSQDIEDFIYLISHDVRSSVRALLELPNWISEDLEEAGFPVQGQVAASIDLMNRHTSRLDRMLVDLLTFSRIGRMQRVETLSLDVVLDQVLEELDVPGAFVVTRDLKGLEITIGNRDILTLLSALISNAVRHHDKTSGKVHVAALMDGTEVVLTVSDDGPGIAEEFRERIFGAMITLRPRDEVEGSGMGLANVRKIANFYGGTASVVPTVFGKGCCIEVRTTGRCQPDNPNKL</sequence>
<dbReference type="PANTHER" id="PTHR42878:SF15">
    <property type="entry name" value="BACTERIOPHYTOCHROME"/>
    <property type="match status" value="1"/>
</dbReference>
<dbReference type="GO" id="GO:0000156">
    <property type="term" value="F:phosphorelay response regulator activity"/>
    <property type="evidence" value="ECO:0007669"/>
    <property type="project" value="TreeGrafter"/>
</dbReference>
<dbReference type="EC" id="2.7.13.3" evidence="2"/>
<dbReference type="PANTHER" id="PTHR42878">
    <property type="entry name" value="TWO-COMPONENT HISTIDINE KINASE"/>
    <property type="match status" value="1"/>
</dbReference>
<evidence type="ECO:0000313" key="8">
    <source>
        <dbReference type="EMBL" id="KAJ03046.1"/>
    </source>
</evidence>
<dbReference type="InterPro" id="IPR050351">
    <property type="entry name" value="BphY/WalK/GraS-like"/>
</dbReference>
<dbReference type="EMBL" id="JEMU01000008">
    <property type="protein sequence ID" value="KAJ03046.1"/>
    <property type="molecule type" value="Genomic_DNA"/>
</dbReference>
<dbReference type="InterPro" id="IPR004358">
    <property type="entry name" value="Sig_transdc_His_kin-like_C"/>
</dbReference>
<dbReference type="GO" id="GO:0030295">
    <property type="term" value="F:protein kinase activator activity"/>
    <property type="evidence" value="ECO:0007669"/>
    <property type="project" value="TreeGrafter"/>
</dbReference>
<dbReference type="STRING" id="83219.PM02_11340"/>